<evidence type="ECO:0000259" key="2">
    <source>
        <dbReference type="Pfam" id="PF09990"/>
    </source>
</evidence>
<dbReference type="OrthoDB" id="9795104at2"/>
<name>A0A2T0V4A8_9MICO</name>
<feature type="domain" description="DUF2231" evidence="2">
    <location>
        <begin position="52"/>
        <end position="174"/>
    </location>
</feature>
<keyword evidence="1" id="KW-0812">Transmembrane</keyword>
<evidence type="ECO:0000256" key="1">
    <source>
        <dbReference type="SAM" id="Phobius"/>
    </source>
</evidence>
<feature type="transmembrane region" description="Helical" evidence="1">
    <location>
        <begin position="147"/>
        <end position="168"/>
    </location>
</feature>
<keyword evidence="4" id="KW-1185">Reference proteome</keyword>
<feature type="transmembrane region" description="Helical" evidence="1">
    <location>
        <begin position="117"/>
        <end position="135"/>
    </location>
</feature>
<sequence>MQSHDRNVLVKAVETLEDTEAFDSTIASTRAAVGRVLHPGLLRDVLNGRPLGHPAHPIAILVPTGAWISSAVLDFVPGQEKASRTLVGVGLLAVAPAAFAGIADWSLLSQKQQRVGIVHWAANLASVALYTASLVQRRRGKQLSGKVLGMVGLSVVSVSGYLGGHLAYRQAANVTSGEAPAAVGGTRTSAH</sequence>
<organism evidence="3 4">
    <name type="scientific">Glaciihabitans tibetensis</name>
    <dbReference type="NCBI Taxonomy" id="1266600"/>
    <lineage>
        <taxon>Bacteria</taxon>
        <taxon>Bacillati</taxon>
        <taxon>Actinomycetota</taxon>
        <taxon>Actinomycetes</taxon>
        <taxon>Micrococcales</taxon>
        <taxon>Microbacteriaceae</taxon>
        <taxon>Glaciihabitans</taxon>
    </lineage>
</organism>
<feature type="transmembrane region" description="Helical" evidence="1">
    <location>
        <begin position="85"/>
        <end position="105"/>
    </location>
</feature>
<proteinExistence type="predicted"/>
<protein>
    <submittedName>
        <fullName evidence="3">Putative membrane protein</fullName>
    </submittedName>
</protein>
<gene>
    <name evidence="3" type="ORF">B0I08_11136</name>
</gene>
<evidence type="ECO:0000313" key="4">
    <source>
        <dbReference type="Proteomes" id="UP000237983"/>
    </source>
</evidence>
<dbReference type="InterPro" id="IPR019251">
    <property type="entry name" value="DUF2231_TM"/>
</dbReference>
<accession>A0A2T0V4A8</accession>
<keyword evidence="1" id="KW-1133">Transmembrane helix</keyword>
<dbReference type="Proteomes" id="UP000237983">
    <property type="component" value="Unassembled WGS sequence"/>
</dbReference>
<keyword evidence="1" id="KW-0472">Membrane</keyword>
<dbReference type="EMBL" id="PVTL01000011">
    <property type="protein sequence ID" value="PRY65019.1"/>
    <property type="molecule type" value="Genomic_DNA"/>
</dbReference>
<evidence type="ECO:0000313" key="3">
    <source>
        <dbReference type="EMBL" id="PRY65019.1"/>
    </source>
</evidence>
<reference evidence="3 4" key="1">
    <citation type="submission" date="2018-03" db="EMBL/GenBank/DDBJ databases">
        <title>Genomic Encyclopedia of Type Strains, Phase III (KMG-III): the genomes of soil and plant-associated and newly described type strains.</title>
        <authorList>
            <person name="Whitman W."/>
        </authorList>
    </citation>
    <scope>NUCLEOTIDE SEQUENCE [LARGE SCALE GENOMIC DNA]</scope>
    <source>
        <strain evidence="3 4">CGMCC 1.12484</strain>
    </source>
</reference>
<comment type="caution">
    <text evidence="3">The sequence shown here is derived from an EMBL/GenBank/DDBJ whole genome shotgun (WGS) entry which is preliminary data.</text>
</comment>
<dbReference type="AlphaFoldDB" id="A0A2T0V4A8"/>
<dbReference type="Pfam" id="PF09990">
    <property type="entry name" value="DUF2231"/>
    <property type="match status" value="1"/>
</dbReference>